<evidence type="ECO:0000256" key="3">
    <source>
        <dbReference type="ARBA" id="ARBA00022801"/>
    </source>
</evidence>
<dbReference type="NCBIfam" id="TIGR00225">
    <property type="entry name" value="prc"/>
    <property type="match status" value="1"/>
</dbReference>
<evidence type="ECO:0000313" key="7">
    <source>
        <dbReference type="EMBL" id="MBM3273770.1"/>
    </source>
</evidence>
<evidence type="ECO:0000256" key="1">
    <source>
        <dbReference type="ARBA" id="ARBA00009179"/>
    </source>
</evidence>
<dbReference type="InterPro" id="IPR005151">
    <property type="entry name" value="Tail-specific_protease"/>
</dbReference>
<reference evidence="7 8" key="1">
    <citation type="submission" date="2019-03" db="EMBL/GenBank/DDBJ databases">
        <title>Lake Tanganyika Metagenome-Assembled Genomes (MAGs).</title>
        <authorList>
            <person name="Tran P."/>
        </authorList>
    </citation>
    <scope>NUCLEOTIDE SEQUENCE [LARGE SCALE GENOMIC DNA]</scope>
    <source>
        <strain evidence="7">K_DeepCast_65m_m2_236</strain>
    </source>
</reference>
<dbReference type="SMART" id="SM00228">
    <property type="entry name" value="PDZ"/>
    <property type="match status" value="1"/>
</dbReference>
<evidence type="ECO:0000313" key="8">
    <source>
        <dbReference type="Proteomes" id="UP000703893"/>
    </source>
</evidence>
<dbReference type="PANTHER" id="PTHR32060">
    <property type="entry name" value="TAIL-SPECIFIC PROTEASE"/>
    <property type="match status" value="1"/>
</dbReference>
<dbReference type="Gene3D" id="2.30.42.10">
    <property type="match status" value="1"/>
</dbReference>
<organism evidence="7 8">
    <name type="scientific">Candidatus Tanganyikabacteria bacterium</name>
    <dbReference type="NCBI Taxonomy" id="2961651"/>
    <lineage>
        <taxon>Bacteria</taxon>
        <taxon>Bacillati</taxon>
        <taxon>Candidatus Sericytochromatia</taxon>
        <taxon>Candidatus Tanganyikabacteria</taxon>
    </lineage>
</organism>
<dbReference type="SUPFAM" id="SSF52096">
    <property type="entry name" value="ClpP/crotonase"/>
    <property type="match status" value="1"/>
</dbReference>
<dbReference type="GO" id="GO:0004175">
    <property type="term" value="F:endopeptidase activity"/>
    <property type="evidence" value="ECO:0007669"/>
    <property type="project" value="TreeGrafter"/>
</dbReference>
<gene>
    <name evidence="7" type="ORF">FJZ00_01355</name>
</gene>
<name>A0A938BMA7_9BACT</name>
<dbReference type="GO" id="GO:0006508">
    <property type="term" value="P:proteolysis"/>
    <property type="evidence" value="ECO:0007669"/>
    <property type="project" value="UniProtKB-KW"/>
</dbReference>
<dbReference type="FunFam" id="2.30.42.10:FF:000063">
    <property type="entry name" value="Peptidase, S41 family"/>
    <property type="match status" value="1"/>
</dbReference>
<dbReference type="CDD" id="cd06782">
    <property type="entry name" value="cpPDZ_CPP-like"/>
    <property type="match status" value="1"/>
</dbReference>
<dbReference type="GO" id="GO:0030288">
    <property type="term" value="C:outer membrane-bounded periplasmic space"/>
    <property type="evidence" value="ECO:0007669"/>
    <property type="project" value="TreeGrafter"/>
</dbReference>
<dbReference type="InterPro" id="IPR029045">
    <property type="entry name" value="ClpP/crotonase-like_dom_sf"/>
</dbReference>
<dbReference type="Pfam" id="PF03572">
    <property type="entry name" value="Peptidase_S41"/>
    <property type="match status" value="1"/>
</dbReference>
<comment type="caution">
    <text evidence="7">The sequence shown here is derived from an EMBL/GenBank/DDBJ whole genome shotgun (WGS) entry which is preliminary data.</text>
</comment>
<keyword evidence="2 5" id="KW-0645">Protease</keyword>
<proteinExistence type="inferred from homology"/>
<evidence type="ECO:0000259" key="6">
    <source>
        <dbReference type="PROSITE" id="PS50106"/>
    </source>
</evidence>
<dbReference type="CDD" id="cd07560">
    <property type="entry name" value="Peptidase_S41_CPP"/>
    <property type="match status" value="1"/>
</dbReference>
<dbReference type="InterPro" id="IPR041489">
    <property type="entry name" value="PDZ_6"/>
</dbReference>
<dbReference type="Proteomes" id="UP000703893">
    <property type="component" value="Unassembled WGS sequence"/>
</dbReference>
<dbReference type="InterPro" id="IPR004447">
    <property type="entry name" value="Peptidase_S41A"/>
</dbReference>
<dbReference type="Gene3D" id="3.30.750.44">
    <property type="match status" value="1"/>
</dbReference>
<keyword evidence="4 5" id="KW-0720">Serine protease</keyword>
<dbReference type="Pfam" id="PF17820">
    <property type="entry name" value="PDZ_6"/>
    <property type="match status" value="1"/>
</dbReference>
<dbReference type="InterPro" id="IPR036034">
    <property type="entry name" value="PDZ_sf"/>
</dbReference>
<dbReference type="EMBL" id="VGJX01000044">
    <property type="protein sequence ID" value="MBM3273770.1"/>
    <property type="molecule type" value="Genomic_DNA"/>
</dbReference>
<evidence type="ECO:0000256" key="4">
    <source>
        <dbReference type="ARBA" id="ARBA00022825"/>
    </source>
</evidence>
<dbReference type="Gene3D" id="3.90.226.10">
    <property type="entry name" value="2-enoyl-CoA Hydratase, Chain A, domain 1"/>
    <property type="match status" value="1"/>
</dbReference>
<evidence type="ECO:0000256" key="2">
    <source>
        <dbReference type="ARBA" id="ARBA00022670"/>
    </source>
</evidence>
<protein>
    <submittedName>
        <fullName evidence="7">S41 family peptidase</fullName>
    </submittedName>
</protein>
<feature type="domain" description="PDZ" evidence="6">
    <location>
        <begin position="161"/>
        <end position="229"/>
    </location>
</feature>
<dbReference type="PROSITE" id="PS50106">
    <property type="entry name" value="PDZ"/>
    <property type="match status" value="1"/>
</dbReference>
<evidence type="ECO:0000256" key="5">
    <source>
        <dbReference type="RuleBase" id="RU004404"/>
    </source>
</evidence>
<comment type="similarity">
    <text evidence="1 5">Belongs to the peptidase S41A family.</text>
</comment>
<dbReference type="AlphaFoldDB" id="A0A938BMA7"/>
<dbReference type="SMART" id="SM00245">
    <property type="entry name" value="TSPc"/>
    <property type="match status" value="1"/>
</dbReference>
<dbReference type="InterPro" id="IPR001478">
    <property type="entry name" value="PDZ"/>
</dbReference>
<dbReference type="GO" id="GO:0007165">
    <property type="term" value="P:signal transduction"/>
    <property type="evidence" value="ECO:0007669"/>
    <property type="project" value="TreeGrafter"/>
</dbReference>
<keyword evidence="3 5" id="KW-0378">Hydrolase</keyword>
<dbReference type="GO" id="GO:0008236">
    <property type="term" value="F:serine-type peptidase activity"/>
    <property type="evidence" value="ECO:0007669"/>
    <property type="project" value="UniProtKB-KW"/>
</dbReference>
<dbReference type="PANTHER" id="PTHR32060:SF30">
    <property type="entry name" value="CARBOXY-TERMINAL PROCESSING PROTEASE CTPA"/>
    <property type="match status" value="1"/>
</dbReference>
<accession>A0A938BMA7</accession>
<sequence length="474" mass="49990">MADFAQALLHGVGIPGILVHSDLVQISLLQKSAVPAVAAVAAAVVLAAPARAAGPFPLLERIANLVEREYIDPVDAAKLEAGAIDGLLAAAAATADAPVYKARIDASRRFVAVAQAAGTLRDRRLASVDAVPDQALEFGAIKGMLATLDDPYTRFLEPAAFRAMNDDRQGSYAGIGVQVGIVERQLTVIAPFDDSPGQRAGLRGGDRILEIDGQPSLDLPVEVAVSRIRGPAGTEVGLKVRRAGKADPIEIKVTRATIVTRPVKTRQLAGNVGYVRLATFYNEAADTDMQKALEELREKTALVLDLRGNPGGLLPKAVNIGTMFIESGPIVQVVDRKGRRELLPDNPDKPRATFWPKTRRLVVLVDGGSASAAEILSGALKDAKLATLVGTRTFGKGVVQTIHALDGGGGVAITTDRYLTPGGAYINKVGIQPDIVVEQPKPKDPQIMPTLDERIDAGTDAQLNAALALIKKAR</sequence>
<dbReference type="SUPFAM" id="SSF50156">
    <property type="entry name" value="PDZ domain-like"/>
    <property type="match status" value="1"/>
</dbReference>